<evidence type="ECO:0000313" key="2">
    <source>
        <dbReference type="Proteomes" id="UP000294933"/>
    </source>
</evidence>
<dbReference type="VEuPathDB" id="FungiDB:BD410DRAFT_453839"/>
<gene>
    <name evidence="1" type="ORF">BD410DRAFT_453839</name>
</gene>
<protein>
    <submittedName>
        <fullName evidence="1">Uncharacterized protein</fullName>
    </submittedName>
</protein>
<dbReference type="Proteomes" id="UP000294933">
    <property type="component" value="Unassembled WGS sequence"/>
</dbReference>
<proteinExistence type="predicted"/>
<organism evidence="1 2">
    <name type="scientific">Rickenella mellea</name>
    <dbReference type="NCBI Taxonomy" id="50990"/>
    <lineage>
        <taxon>Eukaryota</taxon>
        <taxon>Fungi</taxon>
        <taxon>Dikarya</taxon>
        <taxon>Basidiomycota</taxon>
        <taxon>Agaricomycotina</taxon>
        <taxon>Agaricomycetes</taxon>
        <taxon>Hymenochaetales</taxon>
        <taxon>Rickenellaceae</taxon>
        <taxon>Rickenella</taxon>
    </lineage>
</organism>
<accession>A0A4Y7PVE7</accession>
<dbReference type="InterPro" id="IPR027796">
    <property type="entry name" value="OTT_1508_deam-like"/>
</dbReference>
<dbReference type="STRING" id="50990.A0A4Y7PVE7"/>
<name>A0A4Y7PVE7_9AGAM</name>
<dbReference type="OrthoDB" id="2824533at2759"/>
<reference evidence="1 2" key="1">
    <citation type="submission" date="2018-06" db="EMBL/GenBank/DDBJ databases">
        <title>A transcriptomic atlas of mushroom development highlights an independent origin of complex multicellularity.</title>
        <authorList>
            <consortium name="DOE Joint Genome Institute"/>
            <person name="Krizsan K."/>
            <person name="Almasi E."/>
            <person name="Merenyi Z."/>
            <person name="Sahu N."/>
            <person name="Viragh M."/>
            <person name="Koszo T."/>
            <person name="Mondo S."/>
            <person name="Kiss B."/>
            <person name="Balint B."/>
            <person name="Kues U."/>
            <person name="Barry K."/>
            <person name="Hegedus J.C."/>
            <person name="Henrissat B."/>
            <person name="Johnson J."/>
            <person name="Lipzen A."/>
            <person name="Ohm R."/>
            <person name="Nagy I."/>
            <person name="Pangilinan J."/>
            <person name="Yan J."/>
            <person name="Xiong Y."/>
            <person name="Grigoriev I.V."/>
            <person name="Hibbett D.S."/>
            <person name="Nagy L.G."/>
        </authorList>
    </citation>
    <scope>NUCLEOTIDE SEQUENCE [LARGE SCALE GENOMIC DNA]</scope>
    <source>
        <strain evidence="1 2">SZMC22713</strain>
    </source>
</reference>
<evidence type="ECO:0000313" key="1">
    <source>
        <dbReference type="EMBL" id="TDL19031.1"/>
    </source>
</evidence>
<sequence>MQVSGYSTSRKLPPKRKVDDVVEAVAERAREENWGQAPVHCETLLLLHHHNSADSSGKVFNVFGVSKLSCYGCAVYFDAYNASEGRRMQFFTTGDHSNTYTPLAIPLLRNSDPQPNDHVEIIFNRMCEDYHEYVSSRTLPRRRGSDSTVTSEISNP</sequence>
<dbReference type="EMBL" id="ML170201">
    <property type="protein sequence ID" value="TDL19031.1"/>
    <property type="molecule type" value="Genomic_DNA"/>
</dbReference>
<dbReference type="AlphaFoldDB" id="A0A4Y7PVE7"/>
<keyword evidence="2" id="KW-1185">Reference proteome</keyword>
<dbReference type="Pfam" id="PF14441">
    <property type="entry name" value="OTT_1508_deam"/>
    <property type="match status" value="1"/>
</dbReference>